<proteinExistence type="predicted"/>
<gene>
    <name evidence="1" type="ORF">H3146_18670</name>
</gene>
<dbReference type="RefSeq" id="WP_181354936.1">
    <property type="nucleotide sequence ID" value="NZ_JABJWZ010000195.1"/>
</dbReference>
<name>A0A7W3WN28_9ACTN</name>
<accession>A0A7W3WN28</accession>
<protein>
    <submittedName>
        <fullName evidence="1">Uncharacterized protein</fullName>
    </submittedName>
</protein>
<dbReference type="EMBL" id="JABJWZ010000195">
    <property type="protein sequence ID" value="MBB1255363.1"/>
    <property type="molecule type" value="Genomic_DNA"/>
</dbReference>
<evidence type="ECO:0000313" key="1">
    <source>
        <dbReference type="EMBL" id="MBB1255363.1"/>
    </source>
</evidence>
<organism evidence="1 2">
    <name type="scientific">Streptomyces alkaliterrae</name>
    <dbReference type="NCBI Taxonomy" id="2213162"/>
    <lineage>
        <taxon>Bacteria</taxon>
        <taxon>Bacillati</taxon>
        <taxon>Actinomycetota</taxon>
        <taxon>Actinomycetes</taxon>
        <taxon>Kitasatosporales</taxon>
        <taxon>Streptomycetaceae</taxon>
        <taxon>Streptomyces</taxon>
    </lineage>
</organism>
<dbReference type="AlphaFoldDB" id="A0A7W3WN28"/>
<comment type="caution">
    <text evidence="1">The sequence shown here is derived from an EMBL/GenBank/DDBJ whole genome shotgun (WGS) entry which is preliminary data.</text>
</comment>
<reference evidence="2" key="1">
    <citation type="submission" date="2020-05" db="EMBL/GenBank/DDBJ databases">
        <title>Classification of alakaliphilic streptomycetes isolated from an alkaline soil next to Lonar Crater, India and a proposal for the recognition of Streptomyces alkaliterrae sp. nov.</title>
        <authorList>
            <person name="Golinska P."/>
        </authorList>
    </citation>
    <scope>NUCLEOTIDE SEQUENCE [LARGE SCALE GENOMIC DNA]</scope>
    <source>
        <strain evidence="2">OF3</strain>
    </source>
</reference>
<sequence>MGKYVDDVAARSALETVARHADGSSEPLPFVWSGASWTTPGGEWRDFPLVRRGIGEWLRVMADVCDSGESHGERREALRLAILDHKFSAFHAADPTDKEWHAEEAGRLTRELDAIPALAAVAPAVVQRIRDVASELLSASDVRAKQLLSLASQFDAFRAPMDDPAAWVRRLGSAPHNVHVRTSAVWEAFAVAEPVLARSMGARAGKSALFDAMDKRFGARRKLAGYEGWRGVTLPQ</sequence>
<dbReference type="Proteomes" id="UP000525686">
    <property type="component" value="Unassembled WGS sequence"/>
</dbReference>
<evidence type="ECO:0000313" key="2">
    <source>
        <dbReference type="Proteomes" id="UP000525686"/>
    </source>
</evidence>